<sequence length="95" mass="10612">MSANTFYNIIMTGVYPPVYLADFLDRPKAERAVAALNAQFGDASIGRSFEITTGLGDHVSGWQDMTRETWHHMLDTITKAVREQVEMDLFIGAAM</sequence>
<dbReference type="GeneID" id="31848643"/>
<gene>
    <name evidence="1" type="ORF">PhaeoP88_04476</name>
</gene>
<proteinExistence type="predicted"/>
<geneLocation type="plasmid" evidence="2">
    <name>pp88_e</name>
</geneLocation>
<dbReference type="EMBL" id="CP010730">
    <property type="protein sequence ID" value="AUR01788.1"/>
    <property type="molecule type" value="Genomic_DNA"/>
</dbReference>
<accession>A0A2I7KGR2</accession>
<reference evidence="1 2" key="2">
    <citation type="journal article" date="2017" name="Genome Biol. Evol.">
        <title>Trajectories and Drivers of Genome Evolution in Surface-Associated Marine Phaeobacter.</title>
        <authorList>
            <person name="Freese H.M."/>
            <person name="Sikorski J."/>
            <person name="Bunk B."/>
            <person name="Scheuner C."/>
            <person name="Meier-Kolthoff J.P."/>
            <person name="Sproer C."/>
            <person name="Gram L."/>
            <person name="Overmann J."/>
        </authorList>
    </citation>
    <scope>NUCLEOTIDE SEQUENCE [LARGE SCALE GENOMIC DNA]</scope>
    <source>
        <strain evidence="1 2">P88</strain>
        <plasmid evidence="2">pp88_e</plasmid>
    </source>
</reference>
<name>A0A2I7KGR2_9RHOB</name>
<keyword evidence="1" id="KW-0614">Plasmid</keyword>
<dbReference type="Proteomes" id="UP000236447">
    <property type="component" value="Plasmid pP88_e"/>
</dbReference>
<dbReference type="RefSeq" id="WP_024099647.1">
    <property type="nucleotide sequence ID" value="NZ_CP010730.1"/>
</dbReference>
<protein>
    <submittedName>
        <fullName evidence="1">Uncharacterized protein</fullName>
    </submittedName>
</protein>
<evidence type="ECO:0000313" key="1">
    <source>
        <dbReference type="EMBL" id="AUR01788.1"/>
    </source>
</evidence>
<evidence type="ECO:0000313" key="2">
    <source>
        <dbReference type="Proteomes" id="UP000236447"/>
    </source>
</evidence>
<reference evidence="1 2" key="1">
    <citation type="journal article" date="2017" name="Front. Microbiol.">
        <title>Phaeobacter piscinae sp. nov., a species of the Roseobacter group and potential aquaculture probiont.</title>
        <authorList>
            <person name="Sonnenschein E.C."/>
            <person name="Phippen C.B.W."/>
            <person name="Nielsen K.F."/>
            <person name="Mateiu R.V."/>
            <person name="Melchiorsen J."/>
            <person name="Gram L."/>
            <person name="Overmann J."/>
            <person name="Freese H.M."/>
        </authorList>
    </citation>
    <scope>NUCLEOTIDE SEQUENCE [LARGE SCALE GENOMIC DNA]</scope>
    <source>
        <strain evidence="1 2">P88</strain>
        <plasmid evidence="2">pp88_e</plasmid>
    </source>
</reference>
<organism evidence="1 2">
    <name type="scientific">Phaeobacter inhibens</name>
    <dbReference type="NCBI Taxonomy" id="221822"/>
    <lineage>
        <taxon>Bacteria</taxon>
        <taxon>Pseudomonadati</taxon>
        <taxon>Pseudomonadota</taxon>
        <taxon>Alphaproteobacteria</taxon>
        <taxon>Rhodobacterales</taxon>
        <taxon>Roseobacteraceae</taxon>
        <taxon>Phaeobacter</taxon>
    </lineage>
</organism>
<dbReference type="AlphaFoldDB" id="A0A2I7KGR2"/>